<dbReference type="EMBL" id="MU394290">
    <property type="protein sequence ID" value="KAI6090496.1"/>
    <property type="molecule type" value="Genomic_DNA"/>
</dbReference>
<protein>
    <submittedName>
        <fullName evidence="1">MFS general substrate transporter</fullName>
    </submittedName>
</protein>
<gene>
    <name evidence="1" type="ORF">F4821DRAFT_19362</name>
</gene>
<name>A0ACC0DCK7_9PEZI</name>
<proteinExistence type="predicted"/>
<sequence>MFESNSNVRPQAADSGRNDSEHSQSRSSSSSVHSGDTTESIRPAPRPDDLERCPTNHSLGPDMPVEPISSVIEIPDEVYDRLPAHRKLIIVFLLSFCSFLAPISSTSVLAATPEIAAEYSTTGSIINIVNALYMLFMGLSPMFWGPMSQVYGRRLITLITAVGFLACSVGTALAPNLGAFFVFRLLTAFEGTSFILVGAAVIGDMYRPTERGTATGWFLSGTLVGPALGPFIGGIIVTYTSWRVIFWLQTGLAGVAAVGSFFLLPETIYHKKIDDLAGYGGTGKVKVLLAMINPWRVIRLWEYPNLFLTGISSASLVWNMYSLLTPIRYVLNPRYNLTTPMQGGLFYLAPGCGYLLGTFVGGRYADFVVKKYIRKRGVRVPEDRMYSALPFMGIVIPGCVLIYGWCVEKDVGGIPLTVVVLFLQGVAQLFCFPSLNTYCLDVMPGRSAEVIAGNYALRYLLACAGTAVVLPAINRIGVGWFSTISALFVFSGTVCAYVSIRKGRQWRQSVDAKRKRRATRKILEEKDNDGEDALRENDRSVVKESGTQPQRSPLTTTGVQQSKEEEV</sequence>
<dbReference type="Proteomes" id="UP001497680">
    <property type="component" value="Unassembled WGS sequence"/>
</dbReference>
<comment type="caution">
    <text evidence="1">The sequence shown here is derived from an EMBL/GenBank/DDBJ whole genome shotgun (WGS) entry which is preliminary data.</text>
</comment>
<evidence type="ECO:0000313" key="2">
    <source>
        <dbReference type="Proteomes" id="UP001497680"/>
    </source>
</evidence>
<organism evidence="1 2">
    <name type="scientific">Hypoxylon rubiginosum</name>
    <dbReference type="NCBI Taxonomy" id="110542"/>
    <lineage>
        <taxon>Eukaryota</taxon>
        <taxon>Fungi</taxon>
        <taxon>Dikarya</taxon>
        <taxon>Ascomycota</taxon>
        <taxon>Pezizomycotina</taxon>
        <taxon>Sordariomycetes</taxon>
        <taxon>Xylariomycetidae</taxon>
        <taxon>Xylariales</taxon>
        <taxon>Hypoxylaceae</taxon>
        <taxon>Hypoxylon</taxon>
    </lineage>
</organism>
<keyword evidence="2" id="KW-1185">Reference proteome</keyword>
<accession>A0ACC0DCK7</accession>
<evidence type="ECO:0000313" key="1">
    <source>
        <dbReference type="EMBL" id="KAI6090496.1"/>
    </source>
</evidence>
<reference evidence="1 2" key="1">
    <citation type="journal article" date="2022" name="New Phytol.">
        <title>Ecological generalism drives hyperdiversity of secondary metabolite gene clusters in xylarialean endophytes.</title>
        <authorList>
            <person name="Franco M.E.E."/>
            <person name="Wisecaver J.H."/>
            <person name="Arnold A.E."/>
            <person name="Ju Y.M."/>
            <person name="Slot J.C."/>
            <person name="Ahrendt S."/>
            <person name="Moore L.P."/>
            <person name="Eastman K.E."/>
            <person name="Scott K."/>
            <person name="Konkel Z."/>
            <person name="Mondo S.J."/>
            <person name="Kuo A."/>
            <person name="Hayes R.D."/>
            <person name="Haridas S."/>
            <person name="Andreopoulos B."/>
            <person name="Riley R."/>
            <person name="LaButti K."/>
            <person name="Pangilinan J."/>
            <person name="Lipzen A."/>
            <person name="Amirebrahimi M."/>
            <person name="Yan J."/>
            <person name="Adam C."/>
            <person name="Keymanesh K."/>
            <person name="Ng V."/>
            <person name="Louie K."/>
            <person name="Northen T."/>
            <person name="Drula E."/>
            <person name="Henrissat B."/>
            <person name="Hsieh H.M."/>
            <person name="Youens-Clark K."/>
            <person name="Lutzoni F."/>
            <person name="Miadlikowska J."/>
            <person name="Eastwood D.C."/>
            <person name="Hamelin R.C."/>
            <person name="Grigoriev I.V."/>
            <person name="U'Ren J.M."/>
        </authorList>
    </citation>
    <scope>NUCLEOTIDE SEQUENCE [LARGE SCALE GENOMIC DNA]</scope>
    <source>
        <strain evidence="1 2">ER1909</strain>
    </source>
</reference>